<gene>
    <name evidence="1" type="ORF">ACFFX0_22755</name>
    <name evidence="2" type="ORF">ACFFX0_29330</name>
</gene>
<evidence type="ECO:0000313" key="2">
    <source>
        <dbReference type="EMBL" id="MFB9075061.1"/>
    </source>
</evidence>
<name>A0ABV5G7X7_9MICC</name>
<sequence length="106" mass="11727">MAERNGCCGRMPLENRQGLPVRQNRESTYLPLCPRGVRRPRLQLLASGNTDVMSSPSLSDMPLLVCAQSRNAISVITPLAPRCTPSRFVRDGVTDARYEWTNAQGP</sequence>
<organism evidence="2 3">
    <name type="scientific">Citricoccus parietis</name>
    <dbReference type="NCBI Taxonomy" id="592307"/>
    <lineage>
        <taxon>Bacteria</taxon>
        <taxon>Bacillati</taxon>
        <taxon>Actinomycetota</taxon>
        <taxon>Actinomycetes</taxon>
        <taxon>Micrococcales</taxon>
        <taxon>Micrococcaceae</taxon>
        <taxon>Citricoccus</taxon>
    </lineage>
</organism>
<reference evidence="2 3" key="1">
    <citation type="submission" date="2024-09" db="EMBL/GenBank/DDBJ databases">
        <authorList>
            <person name="Sun Q."/>
            <person name="Mori K."/>
        </authorList>
    </citation>
    <scope>NUCLEOTIDE SEQUENCE [LARGE SCALE GENOMIC DNA]</scope>
    <source>
        <strain evidence="2 3">CCM 7609</strain>
    </source>
</reference>
<protein>
    <submittedName>
        <fullName evidence="2">Uncharacterized protein</fullName>
    </submittedName>
</protein>
<proteinExistence type="predicted"/>
<dbReference type="EMBL" id="JBHMFI010000001">
    <property type="protein sequence ID" value="MFB9073863.1"/>
    <property type="molecule type" value="Genomic_DNA"/>
</dbReference>
<evidence type="ECO:0000313" key="3">
    <source>
        <dbReference type="Proteomes" id="UP001589575"/>
    </source>
</evidence>
<keyword evidence="3" id="KW-1185">Reference proteome</keyword>
<dbReference type="Proteomes" id="UP001589575">
    <property type="component" value="Unassembled WGS sequence"/>
</dbReference>
<evidence type="ECO:0000313" key="1">
    <source>
        <dbReference type="EMBL" id="MFB9073863.1"/>
    </source>
</evidence>
<dbReference type="EMBL" id="JBHMFI010000010">
    <property type="protein sequence ID" value="MFB9075061.1"/>
    <property type="molecule type" value="Genomic_DNA"/>
</dbReference>
<comment type="caution">
    <text evidence="2">The sequence shown here is derived from an EMBL/GenBank/DDBJ whole genome shotgun (WGS) entry which is preliminary data.</text>
</comment>
<accession>A0ABV5G7X7</accession>